<dbReference type="EMBL" id="FO117623">
    <property type="protein sequence ID" value="CCG01570.1"/>
    <property type="molecule type" value="Genomic_DNA"/>
</dbReference>
<dbReference type="Proteomes" id="UP000007517">
    <property type="component" value="Chromosome"/>
</dbReference>
<organism evidence="2 3">
    <name type="scientific">Blastococcus saxobsidens (strain DD2)</name>
    <dbReference type="NCBI Taxonomy" id="1146883"/>
    <lineage>
        <taxon>Bacteria</taxon>
        <taxon>Bacillati</taxon>
        <taxon>Actinomycetota</taxon>
        <taxon>Actinomycetes</taxon>
        <taxon>Geodermatophilales</taxon>
        <taxon>Geodermatophilaceae</taxon>
        <taxon>Blastococcus</taxon>
    </lineage>
</organism>
<dbReference type="Pfam" id="PF17240">
    <property type="entry name" value="DUF5313"/>
    <property type="match status" value="1"/>
</dbReference>
<dbReference type="KEGG" id="bsd:BLASA_0614"/>
<dbReference type="InterPro" id="IPR035197">
    <property type="entry name" value="DUF5313"/>
</dbReference>
<name>H6RQP3_BLASD</name>
<evidence type="ECO:0008006" key="4">
    <source>
        <dbReference type="Google" id="ProtNLM"/>
    </source>
</evidence>
<dbReference type="HOGENOM" id="CLU_143514_1_1_11"/>
<reference evidence="2 3" key="1">
    <citation type="journal article" date="2012" name="J. Bacteriol.">
        <title>Genome Sequence of Blastococcus saxobsidens DD2, a Stone-Inhabiting Bacterium.</title>
        <authorList>
            <person name="Chouaia B."/>
            <person name="Crotti E."/>
            <person name="Brusetti L."/>
            <person name="Daffonchio D."/>
            <person name="Essoussi I."/>
            <person name="Nouioui I."/>
            <person name="Sbissi I."/>
            <person name="Ghodhbane-Gtari F."/>
            <person name="Gtari M."/>
            <person name="Vacherie B."/>
            <person name="Barbe V."/>
            <person name="Medigue C."/>
            <person name="Gury J."/>
            <person name="Pujic P."/>
            <person name="Normand P."/>
        </authorList>
    </citation>
    <scope>NUCLEOTIDE SEQUENCE [LARGE SCALE GENOMIC DNA]</scope>
    <source>
        <strain evidence="2 3">DD2</strain>
    </source>
</reference>
<gene>
    <name evidence="2" type="ordered locus">BLASA_0614</name>
</gene>
<evidence type="ECO:0000256" key="1">
    <source>
        <dbReference type="SAM" id="Phobius"/>
    </source>
</evidence>
<keyword evidence="1" id="KW-0812">Transmembrane</keyword>
<accession>H6RQP3</accession>
<dbReference type="eggNOG" id="ENOG5032YDT">
    <property type="taxonomic scope" value="Bacteria"/>
</dbReference>
<keyword evidence="3" id="KW-1185">Reference proteome</keyword>
<evidence type="ECO:0000313" key="2">
    <source>
        <dbReference type="EMBL" id="CCG01570.1"/>
    </source>
</evidence>
<reference evidence="3" key="2">
    <citation type="submission" date="2012-02" db="EMBL/GenBank/DDBJ databases">
        <title>Complete genome sequence of Blastococcus saxobsidens strain DD2.</title>
        <authorList>
            <person name="Genoscope."/>
        </authorList>
    </citation>
    <scope>NUCLEOTIDE SEQUENCE [LARGE SCALE GENOMIC DNA]</scope>
    <source>
        <strain evidence="3">DD2</strain>
    </source>
</reference>
<dbReference type="AlphaFoldDB" id="H6RQP3"/>
<dbReference type="RefSeq" id="WP_014374483.1">
    <property type="nucleotide sequence ID" value="NC_016943.1"/>
</dbReference>
<keyword evidence="1" id="KW-0472">Membrane</keyword>
<sequence>MPPVGATAAYLLDVRNERPNPVQWVWYALGGRLPRELSPWVLADTTGSTWVWRHLARAVVQLLPLVALCLLVVPVPLAYRLSAAVGGLLLGLLFSLAFMVETTEHRVVKAGYEPGTAAHVRAERVERARVERLSRYRRDGAGSFD</sequence>
<dbReference type="OrthoDB" id="5195204at2"/>
<feature type="transmembrane region" description="Helical" evidence="1">
    <location>
        <begin position="81"/>
        <end position="100"/>
    </location>
</feature>
<feature type="transmembrane region" description="Helical" evidence="1">
    <location>
        <begin position="55"/>
        <end position="75"/>
    </location>
</feature>
<evidence type="ECO:0000313" key="3">
    <source>
        <dbReference type="Proteomes" id="UP000007517"/>
    </source>
</evidence>
<keyword evidence="1" id="KW-1133">Transmembrane helix</keyword>
<dbReference type="STRING" id="1146883.BLASA_0614"/>
<protein>
    <recommendedName>
        <fullName evidence="4">DUF5313 domain-containing protein</fullName>
    </recommendedName>
</protein>
<proteinExistence type="predicted"/>